<organism evidence="2 3">
    <name type="scientific">Apatococcus lobatus</name>
    <dbReference type="NCBI Taxonomy" id="904363"/>
    <lineage>
        <taxon>Eukaryota</taxon>
        <taxon>Viridiplantae</taxon>
        <taxon>Chlorophyta</taxon>
        <taxon>core chlorophytes</taxon>
        <taxon>Trebouxiophyceae</taxon>
        <taxon>Chlorellales</taxon>
        <taxon>Chlorellaceae</taxon>
        <taxon>Apatococcus</taxon>
    </lineage>
</organism>
<name>A0AAW1QA30_9CHLO</name>
<dbReference type="EMBL" id="JALJOS010000051">
    <property type="protein sequence ID" value="KAK9819024.1"/>
    <property type="molecule type" value="Genomic_DNA"/>
</dbReference>
<feature type="region of interest" description="Disordered" evidence="1">
    <location>
        <begin position="578"/>
        <end position="601"/>
    </location>
</feature>
<comment type="caution">
    <text evidence="2">The sequence shown here is derived from an EMBL/GenBank/DDBJ whole genome shotgun (WGS) entry which is preliminary data.</text>
</comment>
<evidence type="ECO:0000313" key="3">
    <source>
        <dbReference type="Proteomes" id="UP001438707"/>
    </source>
</evidence>
<dbReference type="AlphaFoldDB" id="A0AAW1QA30"/>
<evidence type="ECO:0000256" key="1">
    <source>
        <dbReference type="SAM" id="MobiDB-lite"/>
    </source>
</evidence>
<evidence type="ECO:0000313" key="2">
    <source>
        <dbReference type="EMBL" id="KAK9819024.1"/>
    </source>
</evidence>
<feature type="compositionally biased region" description="Basic and acidic residues" evidence="1">
    <location>
        <begin position="116"/>
        <end position="125"/>
    </location>
</feature>
<reference evidence="2 3" key="1">
    <citation type="journal article" date="2024" name="Nat. Commun.">
        <title>Phylogenomics reveals the evolutionary origins of lichenization in chlorophyte algae.</title>
        <authorList>
            <person name="Puginier C."/>
            <person name="Libourel C."/>
            <person name="Otte J."/>
            <person name="Skaloud P."/>
            <person name="Haon M."/>
            <person name="Grisel S."/>
            <person name="Petersen M."/>
            <person name="Berrin J.G."/>
            <person name="Delaux P.M."/>
            <person name="Dal Grande F."/>
            <person name="Keller J."/>
        </authorList>
    </citation>
    <scope>NUCLEOTIDE SEQUENCE [LARGE SCALE GENOMIC DNA]</scope>
    <source>
        <strain evidence="2 3">SAG 2145</strain>
    </source>
</reference>
<dbReference type="Proteomes" id="UP001438707">
    <property type="component" value="Unassembled WGS sequence"/>
</dbReference>
<keyword evidence="3" id="KW-1185">Reference proteome</keyword>
<sequence length="927" mass="101659">MYDAGMREVVWQRVDEPSAQPNPGGWTSIDVQEEIDFATLHEAVPASKSVASAELYVERPGPPLVYRLMKSRDQVPMGRLVVKVVAPLQGTKRRRHDNSDDEPDAERSPTGSDRLVPFRDPEAQQRSDAPGFSTPKHTDSGNVRGLSTVSQQEAEDYREKTIPALSEVWRHSAHNLQEHFPGITPLFISRDKLQFALEHFAGVDKLQSASVAADLRHKLLQAASVWRDPLRPRGSHDPVPPALTVVERQDQVVSMWMRILGHEDDKHKIHTDTRSVLHACGHLHGQGKTTFGQQIVNGSIGYLRHLKSEIQAEEPARAEELMLMLPRLLCSINLHLNIDALEPPPPATNVTGKEHLARLMWDSFENLCQFYNIIVQNGDIFKSPQEVIAGIRTTLGVDREHLGVQIHMDRAENIARGAAWFPTTDPQVTPEGSKCTAFEKQQRRVTIKGLDALYGLWLAMSSAADKLGVWLLLTGATHLLHLLGRKYRPIVAGPVSLSAGEVYLMGLPCLTSCGIKEVMQSTRCKSAAGQPSQTIAEALGFHLDRTDGALNVANEGRSSAADCCLVGKDSCSFCQGNTESSEDQPHSSEQQSGSTLSDGLPSTAIEPGALPQFNNSWQLLAQLLRWVTCGVPFLLRQALICLVRYVKAEKLPLSKICSPRMQQLFIGREALLGAIALRIARAGSSAPLRTAIPFLAESHLADVPVYNSKYQDIPGIKPQKKSSIGNRTDRKLQLQEQPWDLMLSETESGHQIEVLGSSAVGGPHPQLMGPDLFLQAGDETNRCLVVWQIKFCSKDPIPISSIQCEINRTATQARGWTKCKSFLSVCLVYLVIGQQPELAEFQLGKMLHAPPPGSASAPASSSSKLSIPNDLTVFVPNTEQIRVLLGAKEMQALSTLTQVQKEAKQASIAAIAAQLLSPRDPRQATTA</sequence>
<proteinExistence type="predicted"/>
<feature type="compositionally biased region" description="Polar residues" evidence="1">
    <location>
        <begin position="587"/>
        <end position="597"/>
    </location>
</feature>
<gene>
    <name evidence="2" type="ORF">WJX74_006213</name>
</gene>
<accession>A0AAW1QA30</accession>
<protein>
    <submittedName>
        <fullName evidence="2">Uncharacterized protein</fullName>
    </submittedName>
</protein>
<feature type="region of interest" description="Disordered" evidence="1">
    <location>
        <begin position="88"/>
        <end position="154"/>
    </location>
</feature>